<evidence type="ECO:0000313" key="3">
    <source>
        <dbReference type="EMBL" id="KAK5175363.1"/>
    </source>
</evidence>
<dbReference type="Pfam" id="PF08240">
    <property type="entry name" value="ADH_N"/>
    <property type="match status" value="1"/>
</dbReference>
<dbReference type="RefSeq" id="XP_064664001.1">
    <property type="nucleotide sequence ID" value="XM_064797767.1"/>
</dbReference>
<feature type="domain" description="Alcohol dehydrogenase-like C-terminal" evidence="1">
    <location>
        <begin position="203"/>
        <end position="335"/>
    </location>
</feature>
<accession>A0AAV9PSM3</accession>
<reference evidence="3 4" key="1">
    <citation type="submission" date="2023-08" db="EMBL/GenBank/DDBJ databases">
        <title>Black Yeasts Isolated from many extreme environments.</title>
        <authorList>
            <person name="Coleine C."/>
            <person name="Stajich J.E."/>
            <person name="Selbmann L."/>
        </authorList>
    </citation>
    <scope>NUCLEOTIDE SEQUENCE [LARGE SCALE GENOMIC DNA]</scope>
    <source>
        <strain evidence="3 4">CCFEE 5935</strain>
    </source>
</reference>
<feature type="domain" description="Alcohol dehydrogenase-like N-terminal" evidence="2">
    <location>
        <begin position="53"/>
        <end position="146"/>
    </location>
</feature>
<comment type="caution">
    <text evidence="3">The sequence shown here is derived from an EMBL/GenBank/DDBJ whole genome shotgun (WGS) entry which is preliminary data.</text>
</comment>
<protein>
    <recommendedName>
        <fullName evidence="5">Alcohol dehydrogenase</fullName>
    </recommendedName>
</protein>
<gene>
    <name evidence="3" type="ORF">LTR77_000502</name>
</gene>
<dbReference type="AlphaFoldDB" id="A0AAV9PSM3"/>
<dbReference type="InterPro" id="IPR036291">
    <property type="entry name" value="NAD(P)-bd_dom_sf"/>
</dbReference>
<dbReference type="Gene3D" id="3.40.50.720">
    <property type="entry name" value="NAD(P)-binding Rossmann-like Domain"/>
    <property type="match status" value="1"/>
</dbReference>
<name>A0AAV9PSM3_9PEZI</name>
<dbReference type="Pfam" id="PF00107">
    <property type="entry name" value="ADH_zinc_N"/>
    <property type="match status" value="1"/>
</dbReference>
<dbReference type="InterPro" id="IPR051397">
    <property type="entry name" value="Zn-ADH-like_protein"/>
</dbReference>
<dbReference type="InterPro" id="IPR011032">
    <property type="entry name" value="GroES-like_sf"/>
</dbReference>
<sequence>MATSIDLPEKMKALVLRSTHEPPSVETIPTPQPTVGSAIVRVLVANTISYMRDIYNGKRRYPFPTPLVTGTSFIGRVAAVGPDATKIKPGDLVVVDIMIRSRDEPTDAFLAGVIQGFTEGSAKLMRDVYRDWSYAEYCRAPLENLTLLNERRLTGAKQDGGLGYSLSQLAVSSAHMVPYGGLRDIGLQAGQTVVIAPATGAFGGAAVNVALAMGARVIAMGRSKDSLAFLKSKIPHPERVETVPITGDMMADCKELKKYGPIDAYFDIGPPEAHASTHIKSCIIALRHGARISIMGGYREDIAIPHSFIMHSNIRIYGKWMYERQDIYDLFKLVESGLLDLSVAEVTGEYPLEEWKAAWDDAAENARFGQIALIKP</sequence>
<proteinExistence type="predicted"/>
<organism evidence="3 4">
    <name type="scientific">Saxophila tyrrhenica</name>
    <dbReference type="NCBI Taxonomy" id="1690608"/>
    <lineage>
        <taxon>Eukaryota</taxon>
        <taxon>Fungi</taxon>
        <taxon>Dikarya</taxon>
        <taxon>Ascomycota</taxon>
        <taxon>Pezizomycotina</taxon>
        <taxon>Dothideomycetes</taxon>
        <taxon>Dothideomycetidae</taxon>
        <taxon>Mycosphaerellales</taxon>
        <taxon>Extremaceae</taxon>
        <taxon>Saxophila</taxon>
    </lineage>
</organism>
<dbReference type="GeneID" id="89921852"/>
<dbReference type="InterPro" id="IPR013154">
    <property type="entry name" value="ADH-like_N"/>
</dbReference>
<dbReference type="Proteomes" id="UP001337655">
    <property type="component" value="Unassembled WGS sequence"/>
</dbReference>
<dbReference type="InterPro" id="IPR013149">
    <property type="entry name" value="ADH-like_C"/>
</dbReference>
<evidence type="ECO:0008006" key="5">
    <source>
        <dbReference type="Google" id="ProtNLM"/>
    </source>
</evidence>
<dbReference type="SUPFAM" id="SSF50129">
    <property type="entry name" value="GroES-like"/>
    <property type="match status" value="1"/>
</dbReference>
<evidence type="ECO:0000259" key="1">
    <source>
        <dbReference type="Pfam" id="PF00107"/>
    </source>
</evidence>
<dbReference type="GO" id="GO:0005739">
    <property type="term" value="C:mitochondrion"/>
    <property type="evidence" value="ECO:0007669"/>
    <property type="project" value="TreeGrafter"/>
</dbReference>
<dbReference type="PANTHER" id="PTHR43677:SF4">
    <property type="entry name" value="QUINONE OXIDOREDUCTASE-LIKE PROTEIN 2"/>
    <property type="match status" value="1"/>
</dbReference>
<keyword evidence="4" id="KW-1185">Reference proteome</keyword>
<dbReference type="GO" id="GO:0016491">
    <property type="term" value="F:oxidoreductase activity"/>
    <property type="evidence" value="ECO:0007669"/>
    <property type="project" value="TreeGrafter"/>
</dbReference>
<dbReference type="PANTHER" id="PTHR43677">
    <property type="entry name" value="SHORT-CHAIN DEHYDROGENASE/REDUCTASE"/>
    <property type="match status" value="1"/>
</dbReference>
<dbReference type="EMBL" id="JAVRRT010000001">
    <property type="protein sequence ID" value="KAK5175363.1"/>
    <property type="molecule type" value="Genomic_DNA"/>
</dbReference>
<dbReference type="Gene3D" id="3.90.180.10">
    <property type="entry name" value="Medium-chain alcohol dehydrogenases, catalytic domain"/>
    <property type="match status" value="1"/>
</dbReference>
<evidence type="ECO:0000259" key="2">
    <source>
        <dbReference type="Pfam" id="PF08240"/>
    </source>
</evidence>
<evidence type="ECO:0000313" key="4">
    <source>
        <dbReference type="Proteomes" id="UP001337655"/>
    </source>
</evidence>
<dbReference type="SUPFAM" id="SSF51735">
    <property type="entry name" value="NAD(P)-binding Rossmann-fold domains"/>
    <property type="match status" value="1"/>
</dbReference>